<evidence type="ECO:0000313" key="5">
    <source>
        <dbReference type="Proteomes" id="UP001486207"/>
    </source>
</evidence>
<comment type="caution">
    <text evidence="4">The sequence shown here is derived from an EMBL/GenBank/DDBJ whole genome shotgun (WGS) entry which is preliminary data.</text>
</comment>
<gene>
    <name evidence="4" type="ORF">ABT384_27435</name>
</gene>
<proteinExistence type="inferred from homology"/>
<dbReference type="CDD" id="cd00685">
    <property type="entry name" value="Trans_IPPS_HT"/>
    <property type="match status" value="1"/>
</dbReference>
<keyword evidence="5" id="KW-1185">Reference proteome</keyword>
<dbReference type="EMBL" id="JBEPFB010000014">
    <property type="protein sequence ID" value="MER7376371.1"/>
    <property type="molecule type" value="Genomic_DNA"/>
</dbReference>
<dbReference type="InterPro" id="IPR008949">
    <property type="entry name" value="Isoprenoid_synthase_dom_sf"/>
</dbReference>
<evidence type="ECO:0000256" key="1">
    <source>
        <dbReference type="ARBA" id="ARBA00022723"/>
    </source>
</evidence>
<protein>
    <submittedName>
        <fullName evidence="4">Polyprenyl synthetase family protein</fullName>
    </submittedName>
</protein>
<reference evidence="4 5" key="1">
    <citation type="submission" date="2024-06" db="EMBL/GenBank/DDBJ databases">
        <title>The Natural Products Discovery Center: Release of the First 8490 Sequenced Strains for Exploring Actinobacteria Biosynthetic Diversity.</title>
        <authorList>
            <person name="Kalkreuter E."/>
            <person name="Kautsar S.A."/>
            <person name="Yang D."/>
            <person name="Bader C.D."/>
            <person name="Teijaro C.N."/>
            <person name="Fluegel L."/>
            <person name="Davis C.M."/>
            <person name="Simpson J.R."/>
            <person name="Lauterbach L."/>
            <person name="Steele A.D."/>
            <person name="Gui C."/>
            <person name="Meng S."/>
            <person name="Li G."/>
            <person name="Viehrig K."/>
            <person name="Ye F."/>
            <person name="Su P."/>
            <person name="Kiefer A.F."/>
            <person name="Nichols A."/>
            <person name="Cepeda A.J."/>
            <person name="Yan W."/>
            <person name="Fan B."/>
            <person name="Jiang Y."/>
            <person name="Adhikari A."/>
            <person name="Zheng C.-J."/>
            <person name="Schuster L."/>
            <person name="Cowan T.M."/>
            <person name="Smanski M.J."/>
            <person name="Chevrette M.G."/>
            <person name="De Carvalho L.P.S."/>
            <person name="Shen B."/>
        </authorList>
    </citation>
    <scope>NUCLEOTIDE SEQUENCE [LARGE SCALE GENOMIC DNA]</scope>
    <source>
        <strain evidence="4 5">NPDC000155</strain>
    </source>
</reference>
<accession>A0ABV1XXY8</accession>
<organism evidence="4 5">
    <name type="scientific">Streptomyces lanatus</name>
    <dbReference type="NCBI Taxonomy" id="66900"/>
    <lineage>
        <taxon>Bacteria</taxon>
        <taxon>Bacillati</taxon>
        <taxon>Actinomycetota</taxon>
        <taxon>Actinomycetes</taxon>
        <taxon>Kitasatosporales</taxon>
        <taxon>Streptomycetaceae</taxon>
        <taxon>Streptomyces</taxon>
    </lineage>
</organism>
<dbReference type="Pfam" id="PF00348">
    <property type="entry name" value="polyprenyl_synt"/>
    <property type="match status" value="1"/>
</dbReference>
<dbReference type="PANTHER" id="PTHR12001">
    <property type="entry name" value="GERANYLGERANYL PYROPHOSPHATE SYNTHASE"/>
    <property type="match status" value="1"/>
</dbReference>
<dbReference type="Proteomes" id="UP001486207">
    <property type="component" value="Unassembled WGS sequence"/>
</dbReference>
<dbReference type="InterPro" id="IPR033749">
    <property type="entry name" value="Polyprenyl_synt_CS"/>
</dbReference>
<dbReference type="PANTHER" id="PTHR12001:SF86">
    <property type="entry name" value="GERANYLGERANYL DIPHOSPHATE SYNTHASE"/>
    <property type="match status" value="1"/>
</dbReference>
<dbReference type="SUPFAM" id="SSF48576">
    <property type="entry name" value="Terpenoid synthases"/>
    <property type="match status" value="1"/>
</dbReference>
<dbReference type="Gene3D" id="1.10.600.10">
    <property type="entry name" value="Farnesyl Diphosphate Synthase"/>
    <property type="match status" value="1"/>
</dbReference>
<keyword evidence="1" id="KW-0479">Metal-binding</keyword>
<evidence type="ECO:0000313" key="4">
    <source>
        <dbReference type="EMBL" id="MER7376371.1"/>
    </source>
</evidence>
<dbReference type="RefSeq" id="WP_190068439.1">
    <property type="nucleotide sequence ID" value="NZ_BNBM01000001.1"/>
</dbReference>
<dbReference type="PROSITE" id="PS00723">
    <property type="entry name" value="POLYPRENYL_SYNTHASE_1"/>
    <property type="match status" value="1"/>
</dbReference>
<dbReference type="SFLD" id="SFLDS00005">
    <property type="entry name" value="Isoprenoid_Synthase_Type_I"/>
    <property type="match status" value="1"/>
</dbReference>
<evidence type="ECO:0000256" key="3">
    <source>
        <dbReference type="RuleBase" id="RU004466"/>
    </source>
</evidence>
<dbReference type="InterPro" id="IPR000092">
    <property type="entry name" value="Polyprenyl_synt"/>
</dbReference>
<comment type="similarity">
    <text evidence="3">Belongs to the FPP/GGPP synthase family.</text>
</comment>
<keyword evidence="2" id="KW-0460">Magnesium</keyword>
<keyword evidence="3" id="KW-0808">Transferase</keyword>
<name>A0ABV1XXY8_9ACTN</name>
<sequence>MSTHVTSSTRPQALFSPGVARSAVFPVMRHQVSTLEPSLARICGYHLGFLDEHGDPASGGYGKLTRASLMMAVAEGVGLRPEDVRSQAAAVELLHNATLVHDDIADADDLRRGRRAAWKVFGTGQAIHAGNALQILGLRMVVDDSGPGHREIASTFTEAIGLVHAGQARELTIRPGSDAGIAAYEQMVKEKASALLECSLATPAMRAERPENVLAALRDSGRHLGIALQIFNDVEDIWGDPAVTGKPIRGDIRRRNPTFPVLVAMATDNPAANRLSRAWHAESTTDAHLQAMADLIDEAGGRHTAERLSRHHLDSAVEHLGRAGLSPTATTELTTLFDRIVNRTT</sequence>
<evidence type="ECO:0000256" key="2">
    <source>
        <dbReference type="ARBA" id="ARBA00022842"/>
    </source>
</evidence>